<name>A0A069PT84_9BURK</name>
<gene>
    <name evidence="1" type="ORF">BG61_25660</name>
</gene>
<reference evidence="1 2" key="1">
    <citation type="submission" date="2014-03" db="EMBL/GenBank/DDBJ databases">
        <title>Draft Genome Sequences of Four Burkholderia Strains.</title>
        <authorList>
            <person name="Liu X.Y."/>
            <person name="Li C.X."/>
            <person name="Xu J.H."/>
        </authorList>
    </citation>
    <scope>NUCLEOTIDE SEQUENCE [LARGE SCALE GENOMIC DNA]</scope>
    <source>
        <strain evidence="1 2">DSM 50014</strain>
    </source>
</reference>
<accession>A0A069PT84</accession>
<evidence type="ECO:0000313" key="2">
    <source>
        <dbReference type="Proteomes" id="UP000027466"/>
    </source>
</evidence>
<sequence>MCRLHLAGEVETADGGPPVSWRSTALPCWYVIPHVKAIQEASWRRTKASDFVATIEGRTRTMCEIPESPAKVKCLLAPGVV</sequence>
<proteinExistence type="predicted"/>
<keyword evidence="2" id="KW-1185">Reference proteome</keyword>
<evidence type="ECO:0000313" key="1">
    <source>
        <dbReference type="EMBL" id="KDR40491.1"/>
    </source>
</evidence>
<dbReference type="Proteomes" id="UP000027466">
    <property type="component" value="Unassembled WGS sequence"/>
</dbReference>
<comment type="caution">
    <text evidence="1">The sequence shown here is derived from an EMBL/GenBank/DDBJ whole genome shotgun (WGS) entry which is preliminary data.</text>
</comment>
<dbReference type="AlphaFoldDB" id="A0A069PT84"/>
<protein>
    <submittedName>
        <fullName evidence="1">Uncharacterized protein</fullName>
    </submittedName>
</protein>
<organism evidence="1 2">
    <name type="scientific">Caballeronia glathei</name>
    <dbReference type="NCBI Taxonomy" id="60547"/>
    <lineage>
        <taxon>Bacteria</taxon>
        <taxon>Pseudomonadati</taxon>
        <taxon>Pseudomonadota</taxon>
        <taxon>Betaproteobacteria</taxon>
        <taxon>Burkholderiales</taxon>
        <taxon>Burkholderiaceae</taxon>
        <taxon>Caballeronia</taxon>
    </lineage>
</organism>
<dbReference type="EMBL" id="JFHC01000040">
    <property type="protein sequence ID" value="KDR40491.1"/>
    <property type="molecule type" value="Genomic_DNA"/>
</dbReference>